<accession>D2TIS4</accession>
<evidence type="ECO:0000313" key="2">
    <source>
        <dbReference type="Proteomes" id="UP000001889"/>
    </source>
</evidence>
<gene>
    <name evidence="1" type="ordered locus">ROD_41361</name>
</gene>
<dbReference type="Proteomes" id="UP000001889">
    <property type="component" value="Chromosome"/>
</dbReference>
<evidence type="ECO:0000313" key="1">
    <source>
        <dbReference type="EMBL" id="CBG90834.1"/>
    </source>
</evidence>
<dbReference type="HOGENOM" id="CLU_2435548_0_0_6"/>
<proteinExistence type="predicted"/>
<reference evidence="1 2" key="1">
    <citation type="journal article" date="2010" name="J. Bacteriol.">
        <title>The Citrobacter rodentium genome sequence reveals convergent evolution with human pathogenic Escherichia coli.</title>
        <authorList>
            <person name="Petty N.K."/>
            <person name="Bulgin R."/>
            <person name="Crepin V.F."/>
            <person name="Cerdeno-Tarraga A.M."/>
            <person name="Schroeder G.N."/>
            <person name="Quail M.A."/>
            <person name="Lennard N."/>
            <person name="Corton C."/>
            <person name="Barron A."/>
            <person name="Clark L."/>
            <person name="Toribio A.L."/>
            <person name="Parkhill J."/>
            <person name="Dougan G."/>
            <person name="Frankel G."/>
            <person name="Thomson N.R."/>
        </authorList>
    </citation>
    <scope>NUCLEOTIDE SEQUENCE [LARGE SCALE GENOMIC DNA]</scope>
    <source>
        <strain evidence="1 2">ICC168</strain>
    </source>
</reference>
<dbReference type="EMBL" id="FN543502">
    <property type="protein sequence ID" value="CBG90834.1"/>
    <property type="molecule type" value="Genomic_DNA"/>
</dbReference>
<organism evidence="1 2">
    <name type="scientific">Citrobacter rodentium (strain ICC168)</name>
    <name type="common">Citrobacter freundii biotype 4280</name>
    <dbReference type="NCBI Taxonomy" id="637910"/>
    <lineage>
        <taxon>Bacteria</taxon>
        <taxon>Pseudomonadati</taxon>
        <taxon>Pseudomonadota</taxon>
        <taxon>Gammaproteobacteria</taxon>
        <taxon>Enterobacterales</taxon>
        <taxon>Enterobacteriaceae</taxon>
        <taxon>Citrobacter</taxon>
    </lineage>
</organism>
<name>D2TIS4_CITRI</name>
<dbReference type="AlphaFoldDB" id="D2TIS4"/>
<protein>
    <submittedName>
        <fullName evidence="1">Uncharacterized protein</fullName>
    </submittedName>
</protein>
<keyword evidence="2" id="KW-1185">Reference proteome</keyword>
<sequence length="90" mass="10593">MRYWVETGFCGRQDVSLHSVLVSFATARQVVPYARQPLINVMCALSKERHERRGRSEHFSDVRHIVARLLFRLFVRMSFTMNHVLSLKNC</sequence>
<dbReference type="KEGG" id="cro:ROD_41361"/>